<evidence type="ECO:0000313" key="3">
    <source>
        <dbReference type="Proteomes" id="UP001138681"/>
    </source>
</evidence>
<evidence type="ECO:0000256" key="1">
    <source>
        <dbReference type="SAM" id="MobiDB-lite"/>
    </source>
</evidence>
<protein>
    <submittedName>
        <fullName evidence="2">Uncharacterized protein</fullName>
    </submittedName>
</protein>
<accession>A0A9X1JK95</accession>
<feature type="compositionally biased region" description="Polar residues" evidence="1">
    <location>
        <begin position="68"/>
        <end position="86"/>
    </location>
</feature>
<dbReference type="AlphaFoldDB" id="A0A9X1JK95"/>
<feature type="region of interest" description="Disordered" evidence="1">
    <location>
        <begin position="63"/>
        <end position="86"/>
    </location>
</feature>
<name>A0A9X1JK95_9SPHN</name>
<dbReference type="Proteomes" id="UP001138681">
    <property type="component" value="Unassembled WGS sequence"/>
</dbReference>
<sequence length="86" mass="8447">MLGKIIGAAVGGSVAKQSKSIGGTTGAVIGAAVPFVLSRMSLPAMVALGVGGYVAKKYFGKSEETLPKPTNNKTGSVASVPQPATA</sequence>
<comment type="caution">
    <text evidence="2">The sequence shown here is derived from an EMBL/GenBank/DDBJ whole genome shotgun (WGS) entry which is preliminary data.</text>
</comment>
<organism evidence="2 3">
    <name type="scientific">Erythrobacter crassostreae</name>
    <dbReference type="NCBI Taxonomy" id="2828328"/>
    <lineage>
        <taxon>Bacteria</taxon>
        <taxon>Pseudomonadati</taxon>
        <taxon>Pseudomonadota</taxon>
        <taxon>Alphaproteobacteria</taxon>
        <taxon>Sphingomonadales</taxon>
        <taxon>Erythrobacteraceae</taxon>
        <taxon>Erythrobacter/Porphyrobacter group</taxon>
        <taxon>Erythrobacter</taxon>
    </lineage>
</organism>
<reference evidence="2" key="1">
    <citation type="submission" date="2021-04" db="EMBL/GenBank/DDBJ databases">
        <authorList>
            <person name="Pira H."/>
            <person name="Risdian C."/>
            <person name="Wink J."/>
        </authorList>
    </citation>
    <scope>NUCLEOTIDE SEQUENCE</scope>
    <source>
        <strain evidence="2">WH158</strain>
    </source>
</reference>
<dbReference type="RefSeq" id="WP_218404004.1">
    <property type="nucleotide sequence ID" value="NZ_JAGSPC010000001.1"/>
</dbReference>
<dbReference type="EMBL" id="JAGSPC010000001">
    <property type="protein sequence ID" value="MBV7258716.1"/>
    <property type="molecule type" value="Genomic_DNA"/>
</dbReference>
<gene>
    <name evidence="2" type="ORF">KCG46_03890</name>
</gene>
<keyword evidence="3" id="KW-1185">Reference proteome</keyword>
<evidence type="ECO:0000313" key="2">
    <source>
        <dbReference type="EMBL" id="MBV7258716.1"/>
    </source>
</evidence>
<proteinExistence type="predicted"/>